<dbReference type="Proteomes" id="UP000015750">
    <property type="component" value="Unassembled WGS sequence"/>
</dbReference>
<proteinExistence type="predicted"/>
<dbReference type="AlphaFoldDB" id="A0ABC9TJ33"/>
<dbReference type="EMBL" id="ATIR01000044">
    <property type="protein sequence ID" value="EPI08744.1"/>
    <property type="molecule type" value="Genomic_DNA"/>
</dbReference>
<accession>A0ABC9TJ33</accession>
<evidence type="ECO:0008006" key="3">
    <source>
        <dbReference type="Google" id="ProtNLM"/>
    </source>
</evidence>
<dbReference type="RefSeq" id="WP_016627354.1">
    <property type="nucleotide sequence ID" value="NZ_KE351874.1"/>
</dbReference>
<name>A0ABC9TJ33_ENTFL</name>
<evidence type="ECO:0000313" key="2">
    <source>
        <dbReference type="Proteomes" id="UP000015750"/>
    </source>
</evidence>
<evidence type="ECO:0000313" key="1">
    <source>
        <dbReference type="EMBL" id="EPI08744.1"/>
    </source>
</evidence>
<comment type="caution">
    <text evidence="1">The sequence shown here is derived from an EMBL/GenBank/DDBJ whole genome shotgun (WGS) entry which is preliminary data.</text>
</comment>
<sequence length="217" mass="25549">MLTIKDVLKIFQQYGISTSEQVIRRWCRTGVLKAELTSKKEGYEIHDTSVYQLLEKKLRSKESKNSAYLRGFEQGYSLAQHLPLHESEEKGMNQGLREAIDNYYRGLADREEYVDPDKLMGKYSKYVFNALREYNPTKYCELGMTEELGNWIEAKNAYMTNEETERMHQIDFDQSGNILDVAKRRYNKMLEIEEILKDEFVQSLKIEEPVPSIDELF</sequence>
<protein>
    <recommendedName>
        <fullName evidence="3">HTH merR-type domain-containing protein</fullName>
    </recommendedName>
</protein>
<organism evidence="1 2">
    <name type="scientific">Enterococcus faecalis RP2S-4</name>
    <dbReference type="NCBI Taxonomy" id="1244145"/>
    <lineage>
        <taxon>Bacteria</taxon>
        <taxon>Bacillati</taxon>
        <taxon>Bacillota</taxon>
        <taxon>Bacilli</taxon>
        <taxon>Lactobacillales</taxon>
        <taxon>Enterococcaceae</taxon>
        <taxon>Enterococcus</taxon>
    </lineage>
</organism>
<reference evidence="1 2" key="1">
    <citation type="submission" date="2013-06" db="EMBL/GenBank/DDBJ databases">
        <authorList>
            <person name="Weinstock G."/>
            <person name="Sodergren E."/>
            <person name="Lobos E.A."/>
            <person name="Fulton L."/>
            <person name="Fulton R."/>
            <person name="Courtney L."/>
            <person name="Fronick C."/>
            <person name="O'Laughlin M."/>
            <person name="Godfrey J."/>
            <person name="Wilson R.M."/>
            <person name="Miner T."/>
            <person name="Farmer C."/>
            <person name="Delehaunty K."/>
            <person name="Cordes M."/>
            <person name="Minx P."/>
            <person name="Tomlinson C."/>
            <person name="Chen J."/>
            <person name="Wollam A."/>
            <person name="Pepin K.H."/>
            <person name="Bhonagiri V."/>
            <person name="Zhang X."/>
            <person name="Warren W."/>
            <person name="Mitreva M."/>
            <person name="Mardis E.R."/>
            <person name="Wilson R.K."/>
        </authorList>
    </citation>
    <scope>NUCLEOTIDE SEQUENCE [LARGE SCALE GENOMIC DNA]</scope>
    <source>
        <strain evidence="1 2">RP2S-4</strain>
    </source>
</reference>
<gene>
    <name evidence="1" type="ORF">D358_01519</name>
</gene>